<proteinExistence type="predicted"/>
<reference evidence="2" key="1">
    <citation type="journal article" date="2020" name="bioRxiv">
        <title>Integrative omics analysis of Pseudomonas aeruginosa virus PA5oct highlights the molecular complexity of jumbo phages.</title>
        <authorList>
            <person name="Lood C."/>
            <person name="Danis-Wlodarczyk K."/>
            <person name="Blasdel B.G."/>
            <person name="Jang H.B."/>
            <person name="Vandenheuvel D."/>
            <person name="Briers Y."/>
            <person name="Noben J.-P."/>
            <person name="van Noort V."/>
            <person name="Drulis-Kawa Z."/>
            <person name="Lavigne R."/>
        </authorList>
    </citation>
    <scope>NUCLEOTIDE SEQUENCE [LARGE SCALE GENOMIC DNA]</scope>
</reference>
<keyword evidence="2" id="KW-1185">Reference proteome</keyword>
<dbReference type="Proteomes" id="UP000316733">
    <property type="component" value="Segment"/>
</dbReference>
<evidence type="ECO:0000313" key="2">
    <source>
        <dbReference type="Proteomes" id="UP000316733"/>
    </source>
</evidence>
<sequence length="113" mass="12843">MKSYAKFYVGKNIYDAEVPDLDINMSDAELFEVALHQMAVQWSSTAGHPHHKDAMRKDGKVARSKERVYIRGAGWSVSLHSPEFVEKHSAYLAAAEWKLLTDLLVFDTCWNAN</sequence>
<dbReference type="EMBL" id="MK797984">
    <property type="protein sequence ID" value="QCG75944.1"/>
    <property type="molecule type" value="Genomic_DNA"/>
</dbReference>
<gene>
    <name evidence="1" type="ORF">EST35_0061</name>
</gene>
<accession>A0A4Y5JTF4</accession>
<protein>
    <submittedName>
        <fullName evidence="1">Uncharacterized protein</fullName>
    </submittedName>
</protein>
<organism evidence="1 2">
    <name type="scientific">Pseudomonas phage vB_PaeM_PA5oct</name>
    <dbReference type="NCBI Taxonomy" id="2163605"/>
    <lineage>
        <taxon>Viruses</taxon>
        <taxon>Duplodnaviria</taxon>
        <taxon>Heunggongvirae</taxon>
        <taxon>Uroviricota</taxon>
        <taxon>Caudoviricetes</taxon>
        <taxon>Arenbergviridae</taxon>
        <taxon>Wroclawvirus</taxon>
        <taxon>Wroclawvirus PA5oct</taxon>
    </lineage>
</organism>
<evidence type="ECO:0000313" key="1">
    <source>
        <dbReference type="EMBL" id="QCG75944.1"/>
    </source>
</evidence>
<name>A0A4Y5JTF4_9CAUD</name>